<gene>
    <name evidence="3" type="ORF">CVT25_001834</name>
</gene>
<proteinExistence type="predicted"/>
<dbReference type="Pfam" id="PF04082">
    <property type="entry name" value="Fungal_trans"/>
    <property type="match status" value="1"/>
</dbReference>
<name>A0A409WQB5_PSICY</name>
<keyword evidence="4" id="KW-1185">Reference proteome</keyword>
<sequence length="617" mass="69241">MNTTKERIADGVVTSTNAGDYSEISDEDDIGYVSLVEQLCQLAVTPMQSPRFIGQASPIIAAKQAASMRSKITGVPDTGLDPNKYRRSLFWSLNPWEEAYVTTPEATYVYPEPDLLLNLVNLYFEKTNSLIPILHQPTFMKALISGKHHRDPSFGMTVLLVCANGSKYSTDPRVCYAPDFQQPAMSSGWHYFCQVPIHRRMMLYTPTVYDLQYYSLAAIYLSGASLCSISSNLVCIGLRYAIELGAHRRKGQIRPSSDNEHSKRAFWSAEWALFCLDAIHNSFYGRPAGISHDSFDVDYPVECDDQYWDHEDPEKAFKQPPEKPSAISSFVYLIKLCEILSFSSRTLYSTKKSRLISGYFGGDWEMRMVAELDSSLNKWKASLPTHLHWDPNREDVQFFQQSANLHSIFFYVQIQAHRPFLVKKSDLSFTSVAMCTNAARSCSHIQEAALTRDCRVLPHTPYVAFTAGIVSVLCLWSSHCPGYVGDPQKEMDNLLRCVNILKICETSDILSDSGGLKQNDPTIASQTLSTENASRTLRLPNPFEHALSGSLPPEDTTWSNDTWDYAELFLTEMGHRDSQPTENNRVHGVAPEAAELSEPSLVNNAFTLSDAPTAYNP</sequence>
<reference evidence="3 4" key="1">
    <citation type="journal article" date="2018" name="Evol. Lett.">
        <title>Horizontal gene cluster transfer increased hallucinogenic mushroom diversity.</title>
        <authorList>
            <person name="Reynolds H.T."/>
            <person name="Vijayakumar V."/>
            <person name="Gluck-Thaler E."/>
            <person name="Korotkin H.B."/>
            <person name="Matheny P.B."/>
            <person name="Slot J.C."/>
        </authorList>
    </citation>
    <scope>NUCLEOTIDE SEQUENCE [LARGE SCALE GENOMIC DNA]</scope>
    <source>
        <strain evidence="3 4">2631</strain>
    </source>
</reference>
<dbReference type="SMART" id="SM00906">
    <property type="entry name" value="Fungal_trans"/>
    <property type="match status" value="1"/>
</dbReference>
<dbReference type="PANTHER" id="PTHR46910:SF38">
    <property type="entry name" value="ZN(2)-C6 FUNGAL-TYPE DOMAIN-CONTAINING PROTEIN"/>
    <property type="match status" value="1"/>
</dbReference>
<dbReference type="OrthoDB" id="4456959at2759"/>
<keyword evidence="1" id="KW-0539">Nucleus</keyword>
<evidence type="ECO:0000313" key="3">
    <source>
        <dbReference type="EMBL" id="PPQ80714.1"/>
    </source>
</evidence>
<evidence type="ECO:0000313" key="4">
    <source>
        <dbReference type="Proteomes" id="UP000283269"/>
    </source>
</evidence>
<dbReference type="STRING" id="93625.A0A409WQB5"/>
<dbReference type="GO" id="GO:0006351">
    <property type="term" value="P:DNA-templated transcription"/>
    <property type="evidence" value="ECO:0007669"/>
    <property type="project" value="InterPro"/>
</dbReference>
<dbReference type="GO" id="GO:0008270">
    <property type="term" value="F:zinc ion binding"/>
    <property type="evidence" value="ECO:0007669"/>
    <property type="project" value="InterPro"/>
</dbReference>
<accession>A0A409WQB5</accession>
<dbReference type="InterPro" id="IPR007219">
    <property type="entry name" value="XnlR_reg_dom"/>
</dbReference>
<dbReference type="InParanoid" id="A0A409WQB5"/>
<dbReference type="PANTHER" id="PTHR46910">
    <property type="entry name" value="TRANSCRIPTION FACTOR PDR1"/>
    <property type="match status" value="1"/>
</dbReference>
<dbReference type="Proteomes" id="UP000283269">
    <property type="component" value="Unassembled WGS sequence"/>
</dbReference>
<dbReference type="GO" id="GO:0003677">
    <property type="term" value="F:DNA binding"/>
    <property type="evidence" value="ECO:0007669"/>
    <property type="project" value="InterPro"/>
</dbReference>
<organism evidence="3 4">
    <name type="scientific">Psilocybe cyanescens</name>
    <dbReference type="NCBI Taxonomy" id="93625"/>
    <lineage>
        <taxon>Eukaryota</taxon>
        <taxon>Fungi</taxon>
        <taxon>Dikarya</taxon>
        <taxon>Basidiomycota</taxon>
        <taxon>Agaricomycotina</taxon>
        <taxon>Agaricomycetes</taxon>
        <taxon>Agaricomycetidae</taxon>
        <taxon>Agaricales</taxon>
        <taxon>Agaricineae</taxon>
        <taxon>Strophariaceae</taxon>
        <taxon>Psilocybe</taxon>
    </lineage>
</organism>
<evidence type="ECO:0000256" key="1">
    <source>
        <dbReference type="ARBA" id="ARBA00023242"/>
    </source>
</evidence>
<dbReference type="AlphaFoldDB" id="A0A409WQB5"/>
<feature type="domain" description="Xylanolytic transcriptional activator regulatory" evidence="2">
    <location>
        <begin position="230"/>
        <end position="306"/>
    </location>
</feature>
<comment type="caution">
    <text evidence="3">The sequence shown here is derived from an EMBL/GenBank/DDBJ whole genome shotgun (WGS) entry which is preliminary data.</text>
</comment>
<protein>
    <recommendedName>
        <fullName evidence="2">Xylanolytic transcriptional activator regulatory domain-containing protein</fullName>
    </recommendedName>
</protein>
<dbReference type="CDD" id="cd12148">
    <property type="entry name" value="fungal_TF_MHR"/>
    <property type="match status" value="1"/>
</dbReference>
<dbReference type="EMBL" id="NHYD01003311">
    <property type="protein sequence ID" value="PPQ80714.1"/>
    <property type="molecule type" value="Genomic_DNA"/>
</dbReference>
<dbReference type="GO" id="GO:0003700">
    <property type="term" value="F:DNA-binding transcription factor activity"/>
    <property type="evidence" value="ECO:0007669"/>
    <property type="project" value="InterPro"/>
</dbReference>
<evidence type="ECO:0000259" key="2">
    <source>
        <dbReference type="SMART" id="SM00906"/>
    </source>
</evidence>
<dbReference type="InterPro" id="IPR050987">
    <property type="entry name" value="AtrR-like"/>
</dbReference>